<dbReference type="AlphaFoldDB" id="A0A2W5WW95"/>
<accession>A0A2W5WW95</accession>
<organism evidence="1 2">
    <name type="scientific">Caulobacter segnis</name>
    <dbReference type="NCBI Taxonomy" id="88688"/>
    <lineage>
        <taxon>Bacteria</taxon>
        <taxon>Pseudomonadati</taxon>
        <taxon>Pseudomonadota</taxon>
        <taxon>Alphaproteobacteria</taxon>
        <taxon>Caulobacterales</taxon>
        <taxon>Caulobacteraceae</taxon>
        <taxon>Caulobacter</taxon>
    </lineage>
</organism>
<gene>
    <name evidence="1" type="ORF">DI526_17115</name>
</gene>
<dbReference type="EMBL" id="QFQZ01000064">
    <property type="protein sequence ID" value="PZR32294.1"/>
    <property type="molecule type" value="Genomic_DNA"/>
</dbReference>
<dbReference type="Proteomes" id="UP000249393">
    <property type="component" value="Unassembled WGS sequence"/>
</dbReference>
<evidence type="ECO:0000313" key="2">
    <source>
        <dbReference type="Proteomes" id="UP000249393"/>
    </source>
</evidence>
<sequence>MTAKFDFSAVDSPYRCRWPVSVNWPLDGGKVEIRKFDAILQLMTDEDLEAATKDVEQNKTDPDRALVKRYLVGLPDHPDQPELTEAFLKKFLAPPVIVLGLKAAYQEFAGGVAAKN</sequence>
<name>A0A2W5WW95_9CAUL</name>
<proteinExistence type="predicted"/>
<evidence type="ECO:0000313" key="1">
    <source>
        <dbReference type="EMBL" id="PZR32294.1"/>
    </source>
</evidence>
<protein>
    <submittedName>
        <fullName evidence="1">Uncharacterized protein</fullName>
    </submittedName>
</protein>
<reference evidence="1 2" key="1">
    <citation type="submission" date="2017-08" db="EMBL/GenBank/DDBJ databases">
        <title>Infants hospitalized years apart are colonized by the same room-sourced microbial strains.</title>
        <authorList>
            <person name="Brooks B."/>
            <person name="Olm M.R."/>
            <person name="Firek B.A."/>
            <person name="Baker R."/>
            <person name="Thomas B.C."/>
            <person name="Morowitz M.J."/>
            <person name="Banfield J.F."/>
        </authorList>
    </citation>
    <scope>NUCLEOTIDE SEQUENCE [LARGE SCALE GENOMIC DNA]</scope>
    <source>
        <strain evidence="1">S2_003_000_R2_4</strain>
    </source>
</reference>
<comment type="caution">
    <text evidence="1">The sequence shown here is derived from an EMBL/GenBank/DDBJ whole genome shotgun (WGS) entry which is preliminary data.</text>
</comment>
<dbReference type="RefSeq" id="WP_304280638.1">
    <property type="nucleotide sequence ID" value="NZ_QFQZ01000064.1"/>
</dbReference>